<name>A0ABV0N7G5_9TELE</name>
<accession>A0ABV0N7G5</accession>
<feature type="chain" id="PRO_5045138465" evidence="2">
    <location>
        <begin position="30"/>
        <end position="186"/>
    </location>
</feature>
<protein>
    <submittedName>
        <fullName evidence="3">Uncharacterized protein</fullName>
    </submittedName>
</protein>
<evidence type="ECO:0000313" key="4">
    <source>
        <dbReference type="Proteomes" id="UP001476798"/>
    </source>
</evidence>
<dbReference type="EMBL" id="JAHRIO010030108">
    <property type="protein sequence ID" value="MEQ2167346.1"/>
    <property type="molecule type" value="Genomic_DNA"/>
</dbReference>
<dbReference type="Gene3D" id="1.10.150.130">
    <property type="match status" value="1"/>
</dbReference>
<keyword evidence="2" id="KW-0732">Signal</keyword>
<dbReference type="Proteomes" id="UP001476798">
    <property type="component" value="Unassembled WGS sequence"/>
</dbReference>
<keyword evidence="1" id="KW-0238">DNA-binding</keyword>
<feature type="signal peptide" evidence="2">
    <location>
        <begin position="1"/>
        <end position="29"/>
    </location>
</feature>
<keyword evidence="4" id="KW-1185">Reference proteome</keyword>
<proteinExistence type="predicted"/>
<sequence length="186" mass="19699">MNALTNIWPGELLYVFLLILPTLHQGAMAVSSETEPVVPDGREGVASVLGPSSAHVVAAEGGWQPLMGLKHSIRQTLQNAQAPYMSKAYACCWCRDRDLDPVLCSLQDILQYLQCLFDAGRAASTLKVHLAAISITHHHVEGKAGGGELLADEVSQRGEVAASSPTEAGSFIGPPNGAEGIEWASL</sequence>
<comment type="caution">
    <text evidence="3">The sequence shown here is derived from an EMBL/GenBank/DDBJ whole genome shotgun (WGS) entry which is preliminary data.</text>
</comment>
<organism evidence="3 4">
    <name type="scientific">Goodea atripinnis</name>
    <dbReference type="NCBI Taxonomy" id="208336"/>
    <lineage>
        <taxon>Eukaryota</taxon>
        <taxon>Metazoa</taxon>
        <taxon>Chordata</taxon>
        <taxon>Craniata</taxon>
        <taxon>Vertebrata</taxon>
        <taxon>Euteleostomi</taxon>
        <taxon>Actinopterygii</taxon>
        <taxon>Neopterygii</taxon>
        <taxon>Teleostei</taxon>
        <taxon>Neoteleostei</taxon>
        <taxon>Acanthomorphata</taxon>
        <taxon>Ovalentaria</taxon>
        <taxon>Atherinomorphae</taxon>
        <taxon>Cyprinodontiformes</taxon>
        <taxon>Goodeidae</taxon>
        <taxon>Goodea</taxon>
    </lineage>
</organism>
<evidence type="ECO:0000313" key="3">
    <source>
        <dbReference type="EMBL" id="MEQ2167346.1"/>
    </source>
</evidence>
<dbReference type="InterPro" id="IPR010998">
    <property type="entry name" value="Integrase_recombinase_N"/>
</dbReference>
<dbReference type="SUPFAM" id="SSF47823">
    <property type="entry name" value="lambda integrase-like, N-terminal domain"/>
    <property type="match status" value="1"/>
</dbReference>
<evidence type="ECO:0000256" key="1">
    <source>
        <dbReference type="ARBA" id="ARBA00023125"/>
    </source>
</evidence>
<gene>
    <name evidence="3" type="ORF">GOODEAATRI_003238</name>
</gene>
<reference evidence="3 4" key="1">
    <citation type="submission" date="2021-06" db="EMBL/GenBank/DDBJ databases">
        <authorList>
            <person name="Palmer J.M."/>
        </authorList>
    </citation>
    <scope>NUCLEOTIDE SEQUENCE [LARGE SCALE GENOMIC DNA]</scope>
    <source>
        <strain evidence="3 4">GA_2019</strain>
        <tissue evidence="3">Muscle</tissue>
    </source>
</reference>
<evidence type="ECO:0000256" key="2">
    <source>
        <dbReference type="SAM" id="SignalP"/>
    </source>
</evidence>